<evidence type="ECO:0000313" key="2">
    <source>
        <dbReference type="EMBL" id="MFD2186832.1"/>
    </source>
</evidence>
<evidence type="ECO:0000313" key="3">
    <source>
        <dbReference type="Proteomes" id="UP001597344"/>
    </source>
</evidence>
<name>A0ABW5AXN5_9FLAO</name>
<keyword evidence="1" id="KW-0812">Transmembrane</keyword>
<feature type="transmembrane region" description="Helical" evidence="1">
    <location>
        <begin position="44"/>
        <end position="64"/>
    </location>
</feature>
<protein>
    <recommendedName>
        <fullName evidence="4">MotA/TolQ/ExbB proton channel domain-containing protein</fullName>
    </recommendedName>
</protein>
<organism evidence="2 3">
    <name type="scientific">Aquimarina celericrescens</name>
    <dbReference type="NCBI Taxonomy" id="1964542"/>
    <lineage>
        <taxon>Bacteria</taxon>
        <taxon>Pseudomonadati</taxon>
        <taxon>Bacteroidota</taxon>
        <taxon>Flavobacteriia</taxon>
        <taxon>Flavobacteriales</taxon>
        <taxon>Flavobacteriaceae</taxon>
        <taxon>Aquimarina</taxon>
    </lineage>
</organism>
<dbReference type="Proteomes" id="UP001597344">
    <property type="component" value="Unassembled WGS sequence"/>
</dbReference>
<evidence type="ECO:0000256" key="1">
    <source>
        <dbReference type="SAM" id="Phobius"/>
    </source>
</evidence>
<feature type="transmembrane region" description="Helical" evidence="1">
    <location>
        <begin position="137"/>
        <end position="160"/>
    </location>
</feature>
<keyword evidence="1" id="KW-1133">Transmembrane helix</keyword>
<feature type="transmembrane region" description="Helical" evidence="1">
    <location>
        <begin position="172"/>
        <end position="190"/>
    </location>
</feature>
<accession>A0ABW5AXN5</accession>
<sequence>MKVLYKNPLVIILIVLSIFCFVYFKEYLPSVHLKNLELSNIISILGYLSVIMLVVEQVIEIFVFDPNQKTKVKNKRRVEEINKYLESLNDPDNSMIVDIQSLPEETNTEKVIRLMKEKREIEDFLLTHGQLRQQRTITIAFVIGLILSLSGLRLMSGIILPESASELSEIQIKVIISIDIVLTAGIIAGGSDRMHRLIKRAKEIIGNDTF</sequence>
<gene>
    <name evidence="2" type="ORF">ACFSJT_08520</name>
</gene>
<evidence type="ECO:0008006" key="4">
    <source>
        <dbReference type="Google" id="ProtNLM"/>
    </source>
</evidence>
<feature type="transmembrane region" description="Helical" evidence="1">
    <location>
        <begin position="7"/>
        <end position="24"/>
    </location>
</feature>
<dbReference type="RefSeq" id="WP_378319830.1">
    <property type="nucleotide sequence ID" value="NZ_JBHUHY010000006.1"/>
</dbReference>
<dbReference type="EMBL" id="JBHUHY010000006">
    <property type="protein sequence ID" value="MFD2186832.1"/>
    <property type="molecule type" value="Genomic_DNA"/>
</dbReference>
<comment type="caution">
    <text evidence="2">The sequence shown here is derived from an EMBL/GenBank/DDBJ whole genome shotgun (WGS) entry which is preliminary data.</text>
</comment>
<keyword evidence="1" id="KW-0472">Membrane</keyword>
<reference evidence="3" key="1">
    <citation type="journal article" date="2019" name="Int. J. Syst. Evol. Microbiol.">
        <title>The Global Catalogue of Microorganisms (GCM) 10K type strain sequencing project: providing services to taxonomists for standard genome sequencing and annotation.</title>
        <authorList>
            <consortium name="The Broad Institute Genomics Platform"/>
            <consortium name="The Broad Institute Genome Sequencing Center for Infectious Disease"/>
            <person name="Wu L."/>
            <person name="Ma J."/>
        </authorList>
    </citation>
    <scope>NUCLEOTIDE SEQUENCE [LARGE SCALE GENOMIC DNA]</scope>
    <source>
        <strain evidence="3">DT92</strain>
    </source>
</reference>
<keyword evidence="3" id="KW-1185">Reference proteome</keyword>
<proteinExistence type="predicted"/>